<protein>
    <submittedName>
        <fullName evidence="1">Uncharacterized protein</fullName>
    </submittedName>
</protein>
<evidence type="ECO:0000313" key="1">
    <source>
        <dbReference type="EMBL" id="AGA18317.1"/>
    </source>
</evidence>
<reference evidence="1" key="1">
    <citation type="journal article" date="2013" name="ISME J.">
        <title>Previously unknown and highly divergent ssDNA viruses populate the oceans.</title>
        <authorList>
            <person name="Labonte J.M."/>
            <person name="Suttle C.A."/>
        </authorList>
    </citation>
    <scope>NUCLEOTIDE SEQUENCE</scope>
</reference>
<organism evidence="1">
    <name type="scientific">uncultured marine virus</name>
    <dbReference type="NCBI Taxonomy" id="186617"/>
    <lineage>
        <taxon>Viruses</taxon>
        <taxon>environmental samples</taxon>
    </lineage>
</organism>
<name>S4TFA9_9VIRU</name>
<dbReference type="EMBL" id="JX904256">
    <property type="protein sequence ID" value="AGA18317.1"/>
    <property type="molecule type" value="Genomic_DNA"/>
</dbReference>
<proteinExistence type="predicted"/>
<sequence>MNTMAKSDSFFIRAKVDANGTNFNQTSIDLGTYVDALGKSVLRIHNVSVQYGGPGAIPTAGNNANGMTAYQLTTQSQTAMVDATDRSLISSGRLVVGTAAAGNTSVSDMADLSPEMFRNGYLVAVEQIYLGTDAFTTAVVDLVSVVLECTVETLSQSAAMALALSQQ</sequence>
<accession>S4TFA9</accession>